<dbReference type="GO" id="GO:0015031">
    <property type="term" value="P:protein transport"/>
    <property type="evidence" value="ECO:0007669"/>
    <property type="project" value="UniProtKB-KW"/>
</dbReference>
<proteinExistence type="predicted"/>
<sequence>MPSLQVPNDVVADAADLANKHTLRCPRRGCDSLILRPGTARLINLDGATSADLTEIPAHLLQEPQTESRDDSYRDGYWKVDNMMDFENVGFLKTLEGSGIKYLSCADCDLAPLGFHDTRDQGPSRGFYMAVQRVRYT</sequence>
<evidence type="ECO:0000313" key="5">
    <source>
        <dbReference type="Proteomes" id="UP001150569"/>
    </source>
</evidence>
<evidence type="ECO:0008006" key="6">
    <source>
        <dbReference type="Google" id="ProtNLM"/>
    </source>
</evidence>
<name>A0A9W8A118_9FUNG</name>
<evidence type="ECO:0000256" key="3">
    <source>
        <dbReference type="ARBA" id="ARBA00022927"/>
    </source>
</evidence>
<dbReference type="GO" id="GO:0007264">
    <property type="term" value="P:small GTPase-mediated signal transduction"/>
    <property type="evidence" value="ECO:0007669"/>
    <property type="project" value="InterPro"/>
</dbReference>
<evidence type="ECO:0000256" key="1">
    <source>
        <dbReference type="ARBA" id="ARBA00022448"/>
    </source>
</evidence>
<dbReference type="PANTHER" id="PTHR13276">
    <property type="entry name" value="GUANINE NUCLEOTIDE EXCHANGE FACTOR MSS4"/>
    <property type="match status" value="1"/>
</dbReference>
<dbReference type="GO" id="GO:0008270">
    <property type="term" value="F:zinc ion binding"/>
    <property type="evidence" value="ECO:0007669"/>
    <property type="project" value="TreeGrafter"/>
</dbReference>
<keyword evidence="3" id="KW-0653">Protein transport</keyword>
<dbReference type="AlphaFoldDB" id="A0A9W8A118"/>
<dbReference type="PANTHER" id="PTHR13276:SF0">
    <property type="entry name" value="GUANINE NUCLEOTIDE EXCHANGE FACTOR MSS4"/>
    <property type="match status" value="1"/>
</dbReference>
<dbReference type="SUPFAM" id="SSF51316">
    <property type="entry name" value="Mss4-like"/>
    <property type="match status" value="1"/>
</dbReference>
<dbReference type="Pfam" id="PF04421">
    <property type="entry name" value="Mss4"/>
    <property type="match status" value="1"/>
</dbReference>
<dbReference type="OrthoDB" id="30840at2759"/>
<keyword evidence="5" id="KW-1185">Reference proteome</keyword>
<keyword evidence="2" id="KW-0344">Guanine-nucleotide releasing factor</keyword>
<dbReference type="InterPro" id="IPR007515">
    <property type="entry name" value="Mss4"/>
</dbReference>
<dbReference type="EMBL" id="JANBPT010000533">
    <property type="protein sequence ID" value="KAJ1917653.1"/>
    <property type="molecule type" value="Genomic_DNA"/>
</dbReference>
<dbReference type="InterPro" id="IPR011057">
    <property type="entry name" value="Mss4-like_sf"/>
</dbReference>
<keyword evidence="1" id="KW-0813">Transport</keyword>
<dbReference type="InterPro" id="IPR011323">
    <property type="entry name" value="Mss4/transl-control_tumour"/>
</dbReference>
<comment type="caution">
    <text evidence="4">The sequence shown here is derived from an EMBL/GenBank/DDBJ whole genome shotgun (WGS) entry which is preliminary data.</text>
</comment>
<organism evidence="4 5">
    <name type="scientific">Tieghemiomyces parasiticus</name>
    <dbReference type="NCBI Taxonomy" id="78921"/>
    <lineage>
        <taxon>Eukaryota</taxon>
        <taxon>Fungi</taxon>
        <taxon>Fungi incertae sedis</taxon>
        <taxon>Zoopagomycota</taxon>
        <taxon>Kickxellomycotina</taxon>
        <taxon>Dimargaritomycetes</taxon>
        <taxon>Dimargaritales</taxon>
        <taxon>Dimargaritaceae</taxon>
        <taxon>Tieghemiomyces</taxon>
    </lineage>
</organism>
<dbReference type="PROSITE" id="PS51796">
    <property type="entry name" value="MSS4"/>
    <property type="match status" value="1"/>
</dbReference>
<dbReference type="GO" id="GO:0005829">
    <property type="term" value="C:cytosol"/>
    <property type="evidence" value="ECO:0007669"/>
    <property type="project" value="TreeGrafter"/>
</dbReference>
<evidence type="ECO:0000313" key="4">
    <source>
        <dbReference type="EMBL" id="KAJ1917653.1"/>
    </source>
</evidence>
<dbReference type="Gene3D" id="2.170.150.10">
    <property type="entry name" value="Metal Binding Protein, Guanine Nucleotide Exchange Factor, Chain A"/>
    <property type="match status" value="1"/>
</dbReference>
<reference evidence="4" key="1">
    <citation type="submission" date="2022-07" db="EMBL/GenBank/DDBJ databases">
        <title>Phylogenomic reconstructions and comparative analyses of Kickxellomycotina fungi.</title>
        <authorList>
            <person name="Reynolds N.K."/>
            <person name="Stajich J.E."/>
            <person name="Barry K."/>
            <person name="Grigoriev I.V."/>
            <person name="Crous P."/>
            <person name="Smith M.E."/>
        </authorList>
    </citation>
    <scope>NUCLEOTIDE SEQUENCE</scope>
    <source>
        <strain evidence="4">RSA 861</strain>
    </source>
</reference>
<accession>A0A9W8A118</accession>
<protein>
    <recommendedName>
        <fullName evidence="6">Mss4-like protein</fullName>
    </recommendedName>
</protein>
<gene>
    <name evidence="4" type="ORF">IWQ60_007718</name>
</gene>
<dbReference type="GO" id="GO:0006892">
    <property type="term" value="P:post-Golgi vesicle-mediated transport"/>
    <property type="evidence" value="ECO:0007669"/>
    <property type="project" value="TreeGrafter"/>
</dbReference>
<evidence type="ECO:0000256" key="2">
    <source>
        <dbReference type="ARBA" id="ARBA00022658"/>
    </source>
</evidence>
<dbReference type="GO" id="GO:0005085">
    <property type="term" value="F:guanyl-nucleotide exchange factor activity"/>
    <property type="evidence" value="ECO:0007669"/>
    <property type="project" value="UniProtKB-KW"/>
</dbReference>
<dbReference type="GO" id="GO:0016020">
    <property type="term" value="C:membrane"/>
    <property type="evidence" value="ECO:0007669"/>
    <property type="project" value="TreeGrafter"/>
</dbReference>
<dbReference type="Proteomes" id="UP001150569">
    <property type="component" value="Unassembled WGS sequence"/>
</dbReference>